<evidence type="ECO:0000313" key="2">
    <source>
        <dbReference type="Proteomes" id="UP001567538"/>
    </source>
</evidence>
<protein>
    <submittedName>
        <fullName evidence="1">Uncharacterized protein</fullName>
    </submittedName>
</protein>
<comment type="caution">
    <text evidence="1">The sequence shown here is derived from an EMBL/GenBank/DDBJ whole genome shotgun (WGS) entry which is preliminary data.</text>
</comment>
<evidence type="ECO:0000313" key="1">
    <source>
        <dbReference type="EMBL" id="KAL1555264.1"/>
    </source>
</evidence>
<gene>
    <name evidence="1" type="ORF">AAHA92_15728</name>
</gene>
<dbReference type="Proteomes" id="UP001567538">
    <property type="component" value="Unassembled WGS sequence"/>
</dbReference>
<accession>A0ABD1HJM1</accession>
<organism evidence="1 2">
    <name type="scientific">Salvia divinorum</name>
    <name type="common">Maria pastora</name>
    <name type="synonym">Diviner's sage</name>
    <dbReference type="NCBI Taxonomy" id="28513"/>
    <lineage>
        <taxon>Eukaryota</taxon>
        <taxon>Viridiplantae</taxon>
        <taxon>Streptophyta</taxon>
        <taxon>Embryophyta</taxon>
        <taxon>Tracheophyta</taxon>
        <taxon>Spermatophyta</taxon>
        <taxon>Magnoliopsida</taxon>
        <taxon>eudicotyledons</taxon>
        <taxon>Gunneridae</taxon>
        <taxon>Pentapetalae</taxon>
        <taxon>asterids</taxon>
        <taxon>lamiids</taxon>
        <taxon>Lamiales</taxon>
        <taxon>Lamiaceae</taxon>
        <taxon>Nepetoideae</taxon>
        <taxon>Mentheae</taxon>
        <taxon>Salviinae</taxon>
        <taxon>Salvia</taxon>
        <taxon>Salvia subgen. Calosphace</taxon>
    </lineage>
</organism>
<name>A0ABD1HJM1_SALDI</name>
<reference evidence="1 2" key="1">
    <citation type="submission" date="2024-06" db="EMBL/GenBank/DDBJ databases">
        <title>A chromosome level genome sequence of Diviner's sage (Salvia divinorum).</title>
        <authorList>
            <person name="Ford S.A."/>
            <person name="Ro D.-K."/>
            <person name="Ness R.W."/>
            <person name="Phillips M.A."/>
        </authorList>
    </citation>
    <scope>NUCLEOTIDE SEQUENCE [LARGE SCALE GENOMIC DNA]</scope>
    <source>
        <strain evidence="1">SAF-2024a</strain>
        <tissue evidence="1">Leaf</tissue>
    </source>
</reference>
<keyword evidence="2" id="KW-1185">Reference proteome</keyword>
<dbReference type="EMBL" id="JBEAFC010000006">
    <property type="protein sequence ID" value="KAL1555264.1"/>
    <property type="molecule type" value="Genomic_DNA"/>
</dbReference>
<proteinExistence type="predicted"/>
<sequence length="8" mass="982">MKSKSRFV</sequence>